<feature type="non-terminal residue" evidence="1">
    <location>
        <position position="1"/>
    </location>
</feature>
<feature type="non-terminal residue" evidence="1">
    <location>
        <position position="54"/>
    </location>
</feature>
<sequence>NTSVKEGTFFAESSLPLRKQLLLMALWSKQNRVTDASNESEVSRFSAMRMFESL</sequence>
<gene>
    <name evidence="1" type="ORF">FKW44_023194</name>
</gene>
<dbReference type="AlphaFoldDB" id="A0A7T8GNZ4"/>
<organism evidence="1 2">
    <name type="scientific">Caligus rogercresseyi</name>
    <name type="common">Sea louse</name>
    <dbReference type="NCBI Taxonomy" id="217165"/>
    <lineage>
        <taxon>Eukaryota</taxon>
        <taxon>Metazoa</taxon>
        <taxon>Ecdysozoa</taxon>
        <taxon>Arthropoda</taxon>
        <taxon>Crustacea</taxon>
        <taxon>Multicrustacea</taxon>
        <taxon>Hexanauplia</taxon>
        <taxon>Copepoda</taxon>
        <taxon>Siphonostomatoida</taxon>
        <taxon>Caligidae</taxon>
        <taxon>Caligus</taxon>
    </lineage>
</organism>
<proteinExistence type="predicted"/>
<dbReference type="Proteomes" id="UP000595437">
    <property type="component" value="Chromosome 18"/>
</dbReference>
<dbReference type="EMBL" id="CP045907">
    <property type="protein sequence ID" value="QQP35075.1"/>
    <property type="molecule type" value="Genomic_DNA"/>
</dbReference>
<evidence type="ECO:0000313" key="2">
    <source>
        <dbReference type="Proteomes" id="UP000595437"/>
    </source>
</evidence>
<keyword evidence="2" id="KW-1185">Reference proteome</keyword>
<evidence type="ECO:0000313" key="1">
    <source>
        <dbReference type="EMBL" id="QQP35075.1"/>
    </source>
</evidence>
<accession>A0A7T8GNZ4</accession>
<reference evidence="2" key="1">
    <citation type="submission" date="2021-01" db="EMBL/GenBank/DDBJ databases">
        <title>Caligus Genome Assembly.</title>
        <authorList>
            <person name="Gallardo-Escarate C."/>
        </authorList>
    </citation>
    <scope>NUCLEOTIDE SEQUENCE [LARGE SCALE GENOMIC DNA]</scope>
</reference>
<name>A0A7T8GNZ4_CALRO</name>
<protein>
    <submittedName>
        <fullName evidence="1">Uncharacterized protein</fullName>
    </submittedName>
</protein>